<dbReference type="AlphaFoldDB" id="A0A8T0BSU5"/>
<sequence>MAGRRKFYSAREVIEYICLPDGALSDTESIPDDKIADPDFEESPEAYESDSSFDDDKPLAAIPKANLNHLDVEIHNIHADSDTEVPDDNEPQPGPAPVNKEFSWRQRKPPAADIDSSFRGPAFSPPPDEIPSPKWYFDQFMDKSVFEHISNQSNFTYAIIPHVLADGTSPELIVELKKMGILTVATINRNRLRGCTLKSDKELSKAGVVRMK</sequence>
<dbReference type="Proteomes" id="UP000606274">
    <property type="component" value="Unassembled WGS sequence"/>
</dbReference>
<evidence type="ECO:0000256" key="1">
    <source>
        <dbReference type="SAM" id="MobiDB-lite"/>
    </source>
</evidence>
<dbReference type="PANTHER" id="PTHR47272">
    <property type="entry name" value="DDE_TNP_1_7 DOMAIN-CONTAINING PROTEIN"/>
    <property type="match status" value="1"/>
</dbReference>
<feature type="region of interest" description="Disordered" evidence="1">
    <location>
        <begin position="80"/>
        <end position="125"/>
    </location>
</feature>
<evidence type="ECO:0000313" key="3">
    <source>
        <dbReference type="Proteomes" id="UP000606274"/>
    </source>
</evidence>
<proteinExistence type="predicted"/>
<dbReference type="PANTHER" id="PTHR47272:SF1">
    <property type="entry name" value="PIGGYBAC TRANSPOSABLE ELEMENT-DERIVED PROTEIN 3-LIKE"/>
    <property type="match status" value="1"/>
</dbReference>
<protein>
    <submittedName>
        <fullName evidence="2">Uncharacterized protein</fullName>
    </submittedName>
</protein>
<organism evidence="2 3">
    <name type="scientific">Silurus meridionalis</name>
    <name type="common">Southern catfish</name>
    <name type="synonym">Silurus soldatovi meridionalis</name>
    <dbReference type="NCBI Taxonomy" id="175797"/>
    <lineage>
        <taxon>Eukaryota</taxon>
        <taxon>Metazoa</taxon>
        <taxon>Chordata</taxon>
        <taxon>Craniata</taxon>
        <taxon>Vertebrata</taxon>
        <taxon>Euteleostomi</taxon>
        <taxon>Actinopterygii</taxon>
        <taxon>Neopterygii</taxon>
        <taxon>Teleostei</taxon>
        <taxon>Ostariophysi</taxon>
        <taxon>Siluriformes</taxon>
        <taxon>Siluridae</taxon>
        <taxon>Silurus</taxon>
    </lineage>
</organism>
<evidence type="ECO:0000313" key="2">
    <source>
        <dbReference type="EMBL" id="KAF7710078.1"/>
    </source>
</evidence>
<reference evidence="2" key="1">
    <citation type="submission" date="2020-08" db="EMBL/GenBank/DDBJ databases">
        <title>Chromosome-level assembly of Southern catfish (Silurus meridionalis) provides insights into visual adaptation to the nocturnal and benthic lifestyles.</title>
        <authorList>
            <person name="Zhang Y."/>
            <person name="Wang D."/>
            <person name="Peng Z."/>
        </authorList>
    </citation>
    <scope>NUCLEOTIDE SEQUENCE</scope>
    <source>
        <strain evidence="2">SWU-2019-XX</strain>
        <tissue evidence="2">Muscle</tissue>
    </source>
</reference>
<accession>A0A8T0BSU5</accession>
<dbReference type="EMBL" id="JABFDY010000002">
    <property type="protein sequence ID" value="KAF7710078.1"/>
    <property type="molecule type" value="Genomic_DNA"/>
</dbReference>
<gene>
    <name evidence="2" type="ORF">HF521_008950</name>
</gene>
<keyword evidence="3" id="KW-1185">Reference proteome</keyword>
<feature type="compositionally biased region" description="Acidic residues" evidence="1">
    <location>
        <begin position="38"/>
        <end position="53"/>
    </location>
</feature>
<comment type="caution">
    <text evidence="2">The sequence shown here is derived from an EMBL/GenBank/DDBJ whole genome shotgun (WGS) entry which is preliminary data.</text>
</comment>
<feature type="region of interest" description="Disordered" evidence="1">
    <location>
        <begin position="22"/>
        <end position="60"/>
    </location>
</feature>
<name>A0A8T0BSU5_SILME</name>